<dbReference type="Pfam" id="PF12245">
    <property type="entry name" value="Big_3_2"/>
    <property type="match status" value="2"/>
</dbReference>
<dbReference type="PROSITE" id="PS51257">
    <property type="entry name" value="PROKAR_LIPOPROTEIN"/>
    <property type="match status" value="1"/>
</dbReference>
<proteinExistence type="predicted"/>
<sequence length="1465" mass="148455">MKSSPKFRSQILWLLTATLTACGGNTPPATGANKPPEAMVYGSDNKQMLPGTYVASGSTLNVRTADADGSVTKVTYAIDGGAPANLVPSGSISLTLPTLSGGAHKVSVTVTDNAGVSSTVDAPFLVDAAAPTLDGLLLNGAAITAGSSQTLSVTDAANLSVVASDLRGDKDSTQGPVTISVFEGTRSLGSSTNGVLNVDLSKTSDNKARVAGVVTFSARATDSVGYTTSGTFSINFMGSATDGGTGPGTVTPPAFTWLSPAGTFISGGADVPLRVTATRNDQDLSSSVKYTVTCGSVNASTWTASTNCVDGSLQTITASIVDAGKTFSTTRTVTIDNSDPTVQITAPQQGQEFTQNPIKVSLTATDAVSGVASILLEAKTDATAYASVGVISQATGDVVWAPMNGTYTLRATAIDKTGRRTVSTVSGIVVRLSSTDSASPTVDALTVPGGMQRGVVSVNVTASDPSPSSGLAKVELFDGSTSLGVQTAPAGGAYTFSVDTTKLTDGVRTLRAVATDNVGRTGSRNADLSVNNAAPSVTVTSPANGALLGTTSPLTVKATGSDPTPGDTVNLSYSMDGGSFSATAPTIPATDGPHTFTVRATDGAGNIGTASSTVTYDGQAPLVQITSPATNATVTSNPVSIAVSATDNQGVDRIELSAGGSNIGTVSGAQGTLSWVAPNGAQTVTAIAYDKANNPSTPYSVALNVNLTSSSVITPTAPTVAGTTSGSNPTFVQGLGSVSGSATSTGGITGAQLIVDGTPQGTPSAASNAAPSSFTVDFSTLSEGLHQVSIRWFDKAGAVFDSSKLDTFVDKTAPALGWNSPISGSLSSKPFVLDSAANDTGAGLQAVTYSVNGAAVTSPWTPSADGVYTITATATDKVGNASSAKTSVTYDVAGPEITVTSPTNAQSVGTLPIKISATATDGLAGVSSMEALVGLQGQAPTTLGKQTGSAYNAVFSPSQAGAYEVIFKATDAAGNTSTTPPTTFTYSVTTVPAEASPNPVLSVVGGDPHTGNMSVNVSGNFDTLSTVDRMILQVTDAKGFIDNTTFVTPQSQATFSIDTTKFANGPMKLELIAYTKSGLRGITSATVNVQNILNPILAVAAPADGSTVMTPSVPVRLTLTKNGDTSFTFDPNTLVVDLLDYRGRVVEQRFGNVSTGPKAMKCVASVDGATSTCNTEFDMASFPADTYTLKATAQANVTGASPTTQIITATSKFTSNQTSVLPPAATIRFPAITGKLAPARLDSSSGVLVSVSDNTGVSVVEARMTGPFDATKPLALNGTQQCLESVPVATPVDVLMLNVGFTPPITFGDVVVPNFDIDGSARVPDNTAGQRYDLRVTTIDTEGNRNIQCIPVLVDRLFTAANRVPYSTSTTLAPTPPNTVPGEQNYESGSWKLSGLTNISRVAGVLYKNNVQQNVTFTASAQGSVASTVSFGGAGVYQVIWLVEDMDTGIVTTVPGDTVQVIVNK</sequence>
<feature type="signal peptide" evidence="1">
    <location>
        <begin position="1"/>
        <end position="23"/>
    </location>
</feature>
<accession>A0A2K3V0S4</accession>
<keyword evidence="1" id="KW-0732">Signal</keyword>
<evidence type="ECO:0000256" key="1">
    <source>
        <dbReference type="SAM" id="SignalP"/>
    </source>
</evidence>
<name>A0A2K3V0S4_9DEIO</name>
<comment type="caution">
    <text evidence="3">The sequence shown here is derived from an EMBL/GenBank/DDBJ whole genome shotgun (WGS) entry which is preliminary data.</text>
</comment>
<dbReference type="EMBL" id="PPPD01000001">
    <property type="protein sequence ID" value="PNY82387.1"/>
    <property type="molecule type" value="Genomic_DNA"/>
</dbReference>
<reference evidence="3 4" key="1">
    <citation type="submission" date="2018-01" db="EMBL/GenBank/DDBJ databases">
        <title>Deinococcus koreensis sp. nov., a radiation-resistant bacterium isolated from river water.</title>
        <authorList>
            <person name="Choi A."/>
        </authorList>
    </citation>
    <scope>NUCLEOTIDE SEQUENCE [LARGE SCALE GENOMIC DNA]</scope>
    <source>
        <strain evidence="3 4">SJW1-2</strain>
    </source>
</reference>
<feature type="domain" description="Ig-like" evidence="2">
    <location>
        <begin position="568"/>
        <end position="617"/>
    </location>
</feature>
<evidence type="ECO:0000259" key="2">
    <source>
        <dbReference type="Pfam" id="PF12245"/>
    </source>
</evidence>
<dbReference type="RefSeq" id="WP_103312821.1">
    <property type="nucleotide sequence ID" value="NZ_PPPD01000001.1"/>
</dbReference>
<keyword evidence="4" id="KW-1185">Reference proteome</keyword>
<feature type="chain" id="PRO_5014477170" description="Ig-like domain-containing protein" evidence="1">
    <location>
        <begin position="24"/>
        <end position="1465"/>
    </location>
</feature>
<feature type="domain" description="Ig-like" evidence="2">
    <location>
        <begin position="846"/>
        <end position="891"/>
    </location>
</feature>
<protein>
    <recommendedName>
        <fullName evidence="2">Ig-like domain-containing protein</fullName>
    </recommendedName>
</protein>
<dbReference type="OrthoDB" id="55954at2"/>
<dbReference type="Pfam" id="PF17957">
    <property type="entry name" value="Big_7"/>
    <property type="match status" value="4"/>
</dbReference>
<organism evidence="3 4">
    <name type="scientific">Deinococcus koreensis</name>
    <dbReference type="NCBI Taxonomy" id="2054903"/>
    <lineage>
        <taxon>Bacteria</taxon>
        <taxon>Thermotogati</taxon>
        <taxon>Deinococcota</taxon>
        <taxon>Deinococci</taxon>
        <taxon>Deinococcales</taxon>
        <taxon>Deinococcaceae</taxon>
        <taxon>Deinococcus</taxon>
    </lineage>
</organism>
<dbReference type="InterPro" id="IPR022038">
    <property type="entry name" value="Ig-like_bact"/>
</dbReference>
<evidence type="ECO:0000313" key="4">
    <source>
        <dbReference type="Proteomes" id="UP000236379"/>
    </source>
</evidence>
<dbReference type="Proteomes" id="UP000236379">
    <property type="component" value="Unassembled WGS sequence"/>
</dbReference>
<dbReference type="Gene3D" id="2.60.40.10">
    <property type="entry name" value="Immunoglobulins"/>
    <property type="match status" value="7"/>
</dbReference>
<evidence type="ECO:0000313" key="3">
    <source>
        <dbReference type="EMBL" id="PNY82387.1"/>
    </source>
</evidence>
<dbReference type="InterPro" id="IPR013783">
    <property type="entry name" value="Ig-like_fold"/>
</dbReference>
<gene>
    <name evidence="3" type="ORF">CVO96_14410</name>
</gene>